<keyword evidence="3" id="KW-1185">Reference proteome</keyword>
<organism evidence="2 3">
    <name type="scientific">Lactuca saligna</name>
    <name type="common">Willowleaf lettuce</name>
    <dbReference type="NCBI Taxonomy" id="75948"/>
    <lineage>
        <taxon>Eukaryota</taxon>
        <taxon>Viridiplantae</taxon>
        <taxon>Streptophyta</taxon>
        <taxon>Embryophyta</taxon>
        <taxon>Tracheophyta</taxon>
        <taxon>Spermatophyta</taxon>
        <taxon>Magnoliopsida</taxon>
        <taxon>eudicotyledons</taxon>
        <taxon>Gunneridae</taxon>
        <taxon>Pentapetalae</taxon>
        <taxon>asterids</taxon>
        <taxon>campanulids</taxon>
        <taxon>Asterales</taxon>
        <taxon>Asteraceae</taxon>
        <taxon>Cichorioideae</taxon>
        <taxon>Cichorieae</taxon>
        <taxon>Lactucinae</taxon>
        <taxon>Lactuca</taxon>
    </lineage>
</organism>
<protein>
    <submittedName>
        <fullName evidence="2">Uncharacterized protein</fullName>
    </submittedName>
</protein>
<proteinExistence type="predicted"/>
<reference evidence="2" key="1">
    <citation type="submission" date="2023-04" db="EMBL/GenBank/DDBJ databases">
        <authorList>
            <person name="Vijverberg K."/>
            <person name="Xiong W."/>
            <person name="Schranz E."/>
        </authorList>
    </citation>
    <scope>NUCLEOTIDE SEQUENCE</scope>
</reference>
<accession>A0AA35VG84</accession>
<dbReference type="EMBL" id="OX465086">
    <property type="protein sequence ID" value="CAI9260247.1"/>
    <property type="molecule type" value="Genomic_DNA"/>
</dbReference>
<name>A0AA35VG84_LACSI</name>
<dbReference type="Proteomes" id="UP001177003">
    <property type="component" value="Chromosome 0"/>
</dbReference>
<feature type="compositionally biased region" description="Basic and acidic residues" evidence="1">
    <location>
        <begin position="138"/>
        <end position="154"/>
    </location>
</feature>
<evidence type="ECO:0000313" key="2">
    <source>
        <dbReference type="EMBL" id="CAI9260247.1"/>
    </source>
</evidence>
<evidence type="ECO:0000313" key="3">
    <source>
        <dbReference type="Proteomes" id="UP001177003"/>
    </source>
</evidence>
<feature type="compositionally biased region" description="Basic residues" evidence="1">
    <location>
        <begin position="179"/>
        <end position="190"/>
    </location>
</feature>
<sequence length="215" mass="23790">MFKTSCLPPQWNRLFTVLLKGLSERSAGSDGAIRLFLSIMYGVYNGINMDYGFWTIITKWMMDKYHVPIIAGAPMSSIGTFHTTKIIVSDASKFPFNGSIPETMYGDVPADSPIIRTYKEFKPSGPRDLSPEMLKSIHDADKPDTRGKKADKGKQVAKGAKGPSPKKRKSTRAAQSPQQKRRKTHPKRKLIIASSSSESDGESSDSEGSQRVISF</sequence>
<feature type="region of interest" description="Disordered" evidence="1">
    <location>
        <begin position="138"/>
        <end position="215"/>
    </location>
</feature>
<evidence type="ECO:0000256" key="1">
    <source>
        <dbReference type="SAM" id="MobiDB-lite"/>
    </source>
</evidence>
<gene>
    <name evidence="2" type="ORF">LSALG_LOCUS1089</name>
</gene>
<dbReference type="AlphaFoldDB" id="A0AA35VG84"/>